<dbReference type="PROSITE" id="PS50157">
    <property type="entry name" value="ZINC_FINGER_C2H2_2"/>
    <property type="match status" value="1"/>
</dbReference>
<keyword evidence="2" id="KW-0479">Metal-binding</keyword>
<dbReference type="GO" id="GO:0008270">
    <property type="term" value="F:zinc ion binding"/>
    <property type="evidence" value="ECO:0007669"/>
    <property type="project" value="UniProtKB-KW"/>
</dbReference>
<dbReference type="SUPFAM" id="SSF57667">
    <property type="entry name" value="beta-beta-alpha zinc fingers"/>
    <property type="match status" value="1"/>
</dbReference>
<evidence type="ECO:0000256" key="3">
    <source>
        <dbReference type="ARBA" id="ARBA00022771"/>
    </source>
</evidence>
<feature type="domain" description="C2H2-type" evidence="10">
    <location>
        <begin position="30"/>
        <end position="57"/>
    </location>
</feature>
<accession>A0AAE1V5R3</accession>
<sequence length="164" mass="18667">MRSNMRNNYYYSEEAFAEEYTRIIWPPRCYACSFCKREFRCAQALGGHMNVHRRDRARIKQSQNEALSQSQTKTISKPQKQSPAGCKSVIFSYSPAIKELACRKVSLAPPLGISMETMHSKRHKTNNMVSSSPMPCPMEDIDLELRLGHPPALKSSLKQLLTSP</sequence>
<evidence type="ECO:0000313" key="12">
    <source>
        <dbReference type="Proteomes" id="UP001291623"/>
    </source>
</evidence>
<evidence type="ECO:0000256" key="6">
    <source>
        <dbReference type="ARBA" id="ARBA00023163"/>
    </source>
</evidence>
<reference evidence="11" key="1">
    <citation type="submission" date="2023-12" db="EMBL/GenBank/DDBJ databases">
        <title>Genome assembly of Anisodus tanguticus.</title>
        <authorList>
            <person name="Wang Y.-J."/>
        </authorList>
    </citation>
    <scope>NUCLEOTIDE SEQUENCE</scope>
    <source>
        <strain evidence="11">KB-2021</strain>
        <tissue evidence="11">Leaf</tissue>
    </source>
</reference>
<name>A0AAE1V5R3_9SOLA</name>
<dbReference type="GO" id="GO:0005634">
    <property type="term" value="C:nucleus"/>
    <property type="evidence" value="ECO:0007669"/>
    <property type="project" value="UniProtKB-SubCell"/>
</dbReference>
<evidence type="ECO:0000256" key="7">
    <source>
        <dbReference type="ARBA" id="ARBA00023242"/>
    </source>
</evidence>
<keyword evidence="4" id="KW-0862">Zinc</keyword>
<comment type="caution">
    <text evidence="11">The sequence shown here is derived from an EMBL/GenBank/DDBJ whole genome shotgun (WGS) entry which is preliminary data.</text>
</comment>
<evidence type="ECO:0000256" key="5">
    <source>
        <dbReference type="ARBA" id="ARBA00023015"/>
    </source>
</evidence>
<dbReference type="AlphaFoldDB" id="A0AAE1V5R3"/>
<organism evidence="11 12">
    <name type="scientific">Anisodus tanguticus</name>
    <dbReference type="NCBI Taxonomy" id="243964"/>
    <lineage>
        <taxon>Eukaryota</taxon>
        <taxon>Viridiplantae</taxon>
        <taxon>Streptophyta</taxon>
        <taxon>Embryophyta</taxon>
        <taxon>Tracheophyta</taxon>
        <taxon>Spermatophyta</taxon>
        <taxon>Magnoliopsida</taxon>
        <taxon>eudicotyledons</taxon>
        <taxon>Gunneridae</taxon>
        <taxon>Pentapetalae</taxon>
        <taxon>asterids</taxon>
        <taxon>lamiids</taxon>
        <taxon>Solanales</taxon>
        <taxon>Solanaceae</taxon>
        <taxon>Solanoideae</taxon>
        <taxon>Hyoscyameae</taxon>
        <taxon>Anisodus</taxon>
    </lineage>
</organism>
<gene>
    <name evidence="11" type="ORF">RND71_030714</name>
</gene>
<evidence type="ECO:0000259" key="10">
    <source>
        <dbReference type="PROSITE" id="PS50157"/>
    </source>
</evidence>
<evidence type="ECO:0000313" key="11">
    <source>
        <dbReference type="EMBL" id="KAK4351401.1"/>
    </source>
</evidence>
<feature type="region of interest" description="Disordered" evidence="9">
    <location>
        <begin position="59"/>
        <end position="84"/>
    </location>
</feature>
<dbReference type="InterPro" id="IPR013087">
    <property type="entry name" value="Znf_C2H2_type"/>
</dbReference>
<comment type="subcellular location">
    <subcellularLocation>
        <location evidence="1">Nucleus</location>
    </subcellularLocation>
</comment>
<dbReference type="PANTHER" id="PTHR45801:SF108">
    <property type="entry name" value="VEGETATIVE CELL WALL PROTEIN GP1-LIKE"/>
    <property type="match status" value="1"/>
</dbReference>
<evidence type="ECO:0000256" key="4">
    <source>
        <dbReference type="ARBA" id="ARBA00022833"/>
    </source>
</evidence>
<dbReference type="EMBL" id="JAVYJV010000016">
    <property type="protein sequence ID" value="KAK4351401.1"/>
    <property type="molecule type" value="Genomic_DNA"/>
</dbReference>
<dbReference type="Proteomes" id="UP001291623">
    <property type="component" value="Unassembled WGS sequence"/>
</dbReference>
<proteinExistence type="predicted"/>
<evidence type="ECO:0000256" key="8">
    <source>
        <dbReference type="PROSITE-ProRule" id="PRU00042"/>
    </source>
</evidence>
<evidence type="ECO:0000256" key="1">
    <source>
        <dbReference type="ARBA" id="ARBA00004123"/>
    </source>
</evidence>
<evidence type="ECO:0000256" key="9">
    <source>
        <dbReference type="SAM" id="MobiDB-lite"/>
    </source>
</evidence>
<dbReference type="Gene3D" id="3.30.160.60">
    <property type="entry name" value="Classic Zinc Finger"/>
    <property type="match status" value="1"/>
</dbReference>
<dbReference type="PROSITE" id="PS00028">
    <property type="entry name" value="ZINC_FINGER_C2H2_1"/>
    <property type="match status" value="1"/>
</dbReference>
<keyword evidence="7" id="KW-0539">Nucleus</keyword>
<keyword evidence="5" id="KW-0805">Transcription regulation</keyword>
<feature type="compositionally biased region" description="Polar residues" evidence="9">
    <location>
        <begin position="60"/>
        <end position="82"/>
    </location>
</feature>
<dbReference type="InterPro" id="IPR052426">
    <property type="entry name" value="Plant_dev_regulator"/>
</dbReference>
<protein>
    <recommendedName>
        <fullName evidence="10">C2H2-type domain-containing protein</fullName>
    </recommendedName>
</protein>
<keyword evidence="6" id="KW-0804">Transcription</keyword>
<dbReference type="PANTHER" id="PTHR45801">
    <property type="entry name" value="OS07G0101800 PROTEIN"/>
    <property type="match status" value="1"/>
</dbReference>
<evidence type="ECO:0000256" key="2">
    <source>
        <dbReference type="ARBA" id="ARBA00022723"/>
    </source>
</evidence>
<dbReference type="InterPro" id="IPR036236">
    <property type="entry name" value="Znf_C2H2_sf"/>
</dbReference>
<keyword evidence="12" id="KW-1185">Reference proteome</keyword>
<keyword evidence="3 8" id="KW-0863">Zinc-finger</keyword>